<proteinExistence type="predicted"/>
<evidence type="ECO:0000256" key="1">
    <source>
        <dbReference type="SAM" id="Phobius"/>
    </source>
</evidence>
<dbReference type="InterPro" id="IPR010718">
    <property type="entry name" value="DUF1294"/>
</dbReference>
<keyword evidence="1" id="KW-0812">Transmembrane</keyword>
<keyword evidence="1" id="KW-1133">Transmembrane helix</keyword>
<dbReference type="Proteomes" id="UP000732377">
    <property type="component" value="Unassembled WGS sequence"/>
</dbReference>
<feature type="transmembrane region" description="Helical" evidence="1">
    <location>
        <begin position="71"/>
        <end position="92"/>
    </location>
</feature>
<comment type="caution">
    <text evidence="2">The sequence shown here is derived from an EMBL/GenBank/DDBJ whole genome shotgun (WGS) entry which is preliminary data.</text>
</comment>
<evidence type="ECO:0000313" key="3">
    <source>
        <dbReference type="Proteomes" id="UP000732377"/>
    </source>
</evidence>
<reference evidence="2" key="1">
    <citation type="submission" date="2017-11" db="EMBL/GenBank/DDBJ databases">
        <title>Three new genomes from thermophilic consortium.</title>
        <authorList>
            <person name="Quaggio R."/>
            <person name="Amgarten D."/>
            <person name="Setubal J.C."/>
        </authorList>
    </citation>
    <scope>NUCLEOTIDE SEQUENCE</scope>
    <source>
        <strain evidence="2">ZCTH01-B2</strain>
    </source>
</reference>
<keyword evidence="1" id="KW-0472">Membrane</keyword>
<feature type="transmembrane region" description="Helical" evidence="1">
    <location>
        <begin position="7"/>
        <end position="27"/>
    </location>
</feature>
<feature type="transmembrane region" description="Helical" evidence="1">
    <location>
        <begin position="43"/>
        <end position="64"/>
    </location>
</feature>
<accession>A0A953I899</accession>
<gene>
    <name evidence="2" type="ORF">CWE10_08755</name>
</gene>
<organism evidence="2 3">
    <name type="scientific">Symbiobacterium thermophilum</name>
    <dbReference type="NCBI Taxonomy" id="2734"/>
    <lineage>
        <taxon>Bacteria</taxon>
        <taxon>Bacillati</taxon>
        <taxon>Bacillota</taxon>
        <taxon>Clostridia</taxon>
        <taxon>Eubacteriales</taxon>
        <taxon>Symbiobacteriaceae</taxon>
        <taxon>Symbiobacterium</taxon>
    </lineage>
</organism>
<evidence type="ECO:0000313" key="2">
    <source>
        <dbReference type="EMBL" id="MBY6276298.1"/>
    </source>
</evidence>
<dbReference type="EMBL" id="PIUK01000071">
    <property type="protein sequence ID" value="MBY6276298.1"/>
    <property type="molecule type" value="Genomic_DNA"/>
</dbReference>
<protein>
    <submittedName>
        <fullName evidence="2">DUF1294 domain-containing protein</fullName>
    </submittedName>
</protein>
<dbReference type="AlphaFoldDB" id="A0A953I899"/>
<name>A0A953I899_SYMTR</name>
<dbReference type="Pfam" id="PF06961">
    <property type="entry name" value="DUF1294"/>
    <property type="match status" value="1"/>
</dbReference>
<sequence length="98" mass="10348">MAGVEGWELLMALAGVCALATFILYGADKYFAVKGRWRVPERTLLLCALLPGGPFGVLAGMRLFRHKTRKASFLAINAGGCIVQLLLASLVVDGPTGG</sequence>